<comment type="caution">
    <text evidence="2">The sequence shown here is derived from an EMBL/GenBank/DDBJ whole genome shotgun (WGS) entry which is preliminary data.</text>
</comment>
<dbReference type="EMBL" id="BAABFA010000008">
    <property type="protein sequence ID" value="GAA4463299.1"/>
    <property type="molecule type" value="Genomic_DNA"/>
</dbReference>
<proteinExistence type="predicted"/>
<protein>
    <recommendedName>
        <fullName evidence="4">Phosphopeptide-binding protein</fullName>
    </recommendedName>
</protein>
<gene>
    <name evidence="2" type="ORF">GCM10023093_11430</name>
</gene>
<reference evidence="3" key="1">
    <citation type="journal article" date="2019" name="Int. J. Syst. Evol. Microbiol.">
        <title>The Global Catalogue of Microorganisms (GCM) 10K type strain sequencing project: providing services to taxonomists for standard genome sequencing and annotation.</title>
        <authorList>
            <consortium name="The Broad Institute Genomics Platform"/>
            <consortium name="The Broad Institute Genome Sequencing Center for Infectious Disease"/>
            <person name="Wu L."/>
            <person name="Ma J."/>
        </authorList>
    </citation>
    <scope>NUCLEOTIDE SEQUENCE [LARGE SCALE GENOMIC DNA]</scope>
    <source>
        <strain evidence="3">JCM 32105</strain>
    </source>
</reference>
<keyword evidence="3" id="KW-1185">Reference proteome</keyword>
<organism evidence="2 3">
    <name type="scientific">Nemorincola caseinilytica</name>
    <dbReference type="NCBI Taxonomy" id="2054315"/>
    <lineage>
        <taxon>Bacteria</taxon>
        <taxon>Pseudomonadati</taxon>
        <taxon>Bacteroidota</taxon>
        <taxon>Chitinophagia</taxon>
        <taxon>Chitinophagales</taxon>
        <taxon>Chitinophagaceae</taxon>
        <taxon>Nemorincola</taxon>
    </lineage>
</organism>
<accession>A0ABP8N8T6</accession>
<feature type="compositionally biased region" description="Low complexity" evidence="1">
    <location>
        <begin position="13"/>
        <end position="29"/>
    </location>
</feature>
<name>A0ABP8N8T6_9BACT</name>
<sequence length="270" mass="29217">MVAMLASCGNGTGETTNTDTTAAQAAPAPRKAPELAAVSASPEYAGATLKISAVKAEAVGKDSAKVSFAFDVKNYELKAQTADNANKLCNNSAQGQHIHFILDNKPYKALYEPKNEVTLANGTEHYLMVFLSRSYHESVKSPGAAVVYHFKVDEKGKLVKMEDPKEPMVFYSRPKGDYLGNDTANVLLDFYVWNGTLAADGYKVKATLTPAEGDAVTYTFDKWEPKFITGLPMGKSKLTLSLTDKDGKQVDGANTNVEREFNLAAAEPMK</sequence>
<feature type="region of interest" description="Disordered" evidence="1">
    <location>
        <begin position="1"/>
        <end position="30"/>
    </location>
</feature>
<evidence type="ECO:0000256" key="1">
    <source>
        <dbReference type="SAM" id="MobiDB-lite"/>
    </source>
</evidence>
<evidence type="ECO:0000313" key="3">
    <source>
        <dbReference type="Proteomes" id="UP001500067"/>
    </source>
</evidence>
<dbReference type="Proteomes" id="UP001500067">
    <property type="component" value="Unassembled WGS sequence"/>
</dbReference>
<evidence type="ECO:0000313" key="2">
    <source>
        <dbReference type="EMBL" id="GAA4463299.1"/>
    </source>
</evidence>
<evidence type="ECO:0008006" key="4">
    <source>
        <dbReference type="Google" id="ProtNLM"/>
    </source>
</evidence>